<accession>A0A438GW45</accession>
<dbReference type="PROSITE" id="PS50102">
    <property type="entry name" value="RRM"/>
    <property type="match status" value="2"/>
</dbReference>
<dbReference type="Pfam" id="PF00076">
    <property type="entry name" value="RRM_1"/>
    <property type="match status" value="2"/>
</dbReference>
<protein>
    <submittedName>
        <fullName evidence="5">UBP1-associated protein 2B</fullName>
    </submittedName>
</protein>
<dbReference type="AlphaFoldDB" id="A0A438GW45"/>
<name>A0A438GW45_VITVI</name>
<evidence type="ECO:0000313" key="5">
    <source>
        <dbReference type="EMBL" id="RVW76424.1"/>
    </source>
</evidence>
<evidence type="ECO:0000256" key="1">
    <source>
        <dbReference type="ARBA" id="ARBA00022884"/>
    </source>
</evidence>
<dbReference type="SUPFAM" id="SSF54928">
    <property type="entry name" value="RNA-binding domain, RBD"/>
    <property type="match status" value="2"/>
</dbReference>
<gene>
    <name evidence="5" type="primary">UBA2B_4</name>
    <name evidence="5" type="ORF">CK203_056625</name>
</gene>
<dbReference type="PANTHER" id="PTHR48024:SF9">
    <property type="entry name" value="UBP1-ASSOCIATED PROTEINS 1A-RELATED"/>
    <property type="match status" value="1"/>
</dbReference>
<dbReference type="InterPro" id="IPR000504">
    <property type="entry name" value="RRM_dom"/>
</dbReference>
<dbReference type="InterPro" id="IPR035979">
    <property type="entry name" value="RBD_domain_sf"/>
</dbReference>
<dbReference type="Proteomes" id="UP000288805">
    <property type="component" value="Unassembled WGS sequence"/>
</dbReference>
<organism evidence="5 6">
    <name type="scientific">Vitis vinifera</name>
    <name type="common">Grape</name>
    <dbReference type="NCBI Taxonomy" id="29760"/>
    <lineage>
        <taxon>Eukaryota</taxon>
        <taxon>Viridiplantae</taxon>
        <taxon>Streptophyta</taxon>
        <taxon>Embryophyta</taxon>
        <taxon>Tracheophyta</taxon>
        <taxon>Spermatophyta</taxon>
        <taxon>Magnoliopsida</taxon>
        <taxon>eudicotyledons</taxon>
        <taxon>Gunneridae</taxon>
        <taxon>Pentapetalae</taxon>
        <taxon>rosids</taxon>
        <taxon>Vitales</taxon>
        <taxon>Vitaceae</taxon>
        <taxon>Viteae</taxon>
        <taxon>Vitis</taxon>
    </lineage>
</organism>
<feature type="domain" description="RRM" evidence="4">
    <location>
        <begin position="219"/>
        <end position="295"/>
    </location>
</feature>
<proteinExistence type="predicted"/>
<evidence type="ECO:0000313" key="6">
    <source>
        <dbReference type="Proteomes" id="UP000288805"/>
    </source>
</evidence>
<feature type="compositionally biased region" description="Acidic residues" evidence="3">
    <location>
        <begin position="16"/>
        <end position="77"/>
    </location>
</feature>
<comment type="caution">
    <text evidence="5">The sequence shown here is derived from an EMBL/GenBank/DDBJ whole genome shotgun (WGS) entry which is preliminary data.</text>
</comment>
<sequence>MAKKRKSQEQLQPKQEEEEESEEEDSSEEEEEEEEEEEDDDDDDDGEEEDSSEEENSSEEEEDSSEDADEADNEDDSEASKRETIRKLLQPFGKDQIIALLKEAADSNPATLSKILHAVESDPVHRKIFVHGLGWDATNETLTSVFKQYGQIEESNVVTDKITGRSKGYGFVLFKTLSGARKALKQPQKKIGNRMAACHLAAAGPSGSNLAAGADVNERRLYVGNVGPQISAEKLRTFFAKFGEIEDGPLGFDKATGKFRGFAIIVFKTAEGMKKALEEPVKTFESCKLQCSRKVAKTTPVQQQAVAGSTGATLPPRVLVGQNQAVGILNPVLGAAAALNQPGLSQGFAGGLSQPVNRAPPVGLSAGFGPQLGMNSINPGVLGAYGSPAASKGWVRTRAPNWVSLLHQLLLQELGGLTLVLDQ</sequence>
<dbReference type="SMART" id="SM00360">
    <property type="entry name" value="RRM"/>
    <property type="match status" value="2"/>
</dbReference>
<keyword evidence="1 2" id="KW-0694">RNA-binding</keyword>
<dbReference type="InterPro" id="IPR012677">
    <property type="entry name" value="Nucleotide-bd_a/b_plait_sf"/>
</dbReference>
<feature type="region of interest" description="Disordered" evidence="3">
    <location>
        <begin position="1"/>
        <end position="81"/>
    </location>
</feature>
<dbReference type="GO" id="GO:0003723">
    <property type="term" value="F:RNA binding"/>
    <property type="evidence" value="ECO:0007669"/>
    <property type="project" value="UniProtKB-UniRule"/>
</dbReference>
<reference evidence="5 6" key="1">
    <citation type="journal article" date="2018" name="PLoS Genet.">
        <title>Population sequencing reveals clonal diversity and ancestral inbreeding in the grapevine cultivar Chardonnay.</title>
        <authorList>
            <person name="Roach M.J."/>
            <person name="Johnson D.L."/>
            <person name="Bohlmann J."/>
            <person name="van Vuuren H.J."/>
            <person name="Jones S.J."/>
            <person name="Pretorius I.S."/>
            <person name="Schmidt S.A."/>
            <person name="Borneman A.R."/>
        </authorList>
    </citation>
    <scope>NUCLEOTIDE SEQUENCE [LARGE SCALE GENOMIC DNA]</scope>
    <source>
        <strain evidence="6">cv. Chardonnay</strain>
        <tissue evidence="5">Leaf</tissue>
    </source>
</reference>
<feature type="domain" description="RRM" evidence="4">
    <location>
        <begin position="126"/>
        <end position="228"/>
    </location>
</feature>
<dbReference type="PANTHER" id="PTHR48024">
    <property type="entry name" value="GEO13361P1-RELATED"/>
    <property type="match status" value="1"/>
</dbReference>
<evidence type="ECO:0000256" key="2">
    <source>
        <dbReference type="PROSITE-ProRule" id="PRU00176"/>
    </source>
</evidence>
<evidence type="ECO:0000256" key="3">
    <source>
        <dbReference type="SAM" id="MobiDB-lite"/>
    </source>
</evidence>
<dbReference type="EMBL" id="QGNW01000330">
    <property type="protein sequence ID" value="RVW76424.1"/>
    <property type="molecule type" value="Genomic_DNA"/>
</dbReference>
<dbReference type="InterPro" id="IPR050886">
    <property type="entry name" value="RNA-binding_reg"/>
</dbReference>
<dbReference type="Gene3D" id="3.30.70.330">
    <property type="match status" value="2"/>
</dbReference>
<evidence type="ECO:0000259" key="4">
    <source>
        <dbReference type="PROSITE" id="PS50102"/>
    </source>
</evidence>